<proteinExistence type="predicted"/>
<dbReference type="Gene3D" id="3.30.420.10">
    <property type="entry name" value="Ribonuclease H-like superfamily/Ribonuclease H"/>
    <property type="match status" value="1"/>
</dbReference>
<dbReference type="Gramene" id="GBG61967">
    <property type="protein sequence ID" value="GBG61967"/>
    <property type="gene ID" value="CBR_g26130"/>
</dbReference>
<dbReference type="OrthoDB" id="1734717at2759"/>
<evidence type="ECO:0000313" key="3">
    <source>
        <dbReference type="Proteomes" id="UP000265515"/>
    </source>
</evidence>
<feature type="domain" description="Integrase catalytic" evidence="1">
    <location>
        <begin position="217"/>
        <end position="374"/>
    </location>
</feature>
<dbReference type="Proteomes" id="UP000265515">
    <property type="component" value="Unassembled WGS sequence"/>
</dbReference>
<protein>
    <recommendedName>
        <fullName evidence="1">Integrase catalytic domain-containing protein</fullName>
    </recommendedName>
</protein>
<evidence type="ECO:0000259" key="1">
    <source>
        <dbReference type="PROSITE" id="PS50994"/>
    </source>
</evidence>
<dbReference type="InterPro" id="IPR012337">
    <property type="entry name" value="RNaseH-like_sf"/>
</dbReference>
<keyword evidence="3" id="KW-1185">Reference proteome</keyword>
<dbReference type="GO" id="GO:0015074">
    <property type="term" value="P:DNA integration"/>
    <property type="evidence" value="ECO:0007669"/>
    <property type="project" value="InterPro"/>
</dbReference>
<name>A0A388JW29_CHABU</name>
<dbReference type="Pfam" id="PF17921">
    <property type="entry name" value="Integrase_H2C2"/>
    <property type="match status" value="1"/>
</dbReference>
<sequence>MRVGRQTLEKGAPVVVAELREGPVAIRGRKEEKDSWGAIVGPKEELIAMVIEGGRETVMSLVESWERRELQLMVNQMQERQGEDQEGKEFFYVQMYEGVFREIGLLLVGNKQSVEVSIKAREEAERYVIRNDHLFKREEGIMPRRVVCGRSMQLDVIQAMHDGLAGGHRSSKGTLAKMTPLYYWPGIAGMVATYCQTCLICQERSSVRVFEPLRPTRVLGPGHLVHLDLAVMPVSTDGYRYIPNARDNLSGFVEAITLKKKTGKSVANWIEDFYLRHPFLRRFMADNGIEFVNQKLMGMLKRLCVPIKLIEPYHPEANAPVERGHRTLKNTIAKLATDDLGSWPKYLKQVVFSENMTPKRTTGCIQAELWYRRKIDFPVEALIPTWNRLDDDPCMTTNELIEARCQQVLRNEEVMEGITNRVLDSRMRDKATWDQVKNIRKESLQVGETVLVRNSTLESTWSEQLGRRVKGPYRIAKRVGLNTFELEDLDGTGLKGPFPRQRLVRFLSRDPVEQWLQEAEDKEN</sequence>
<evidence type="ECO:0000313" key="2">
    <source>
        <dbReference type="EMBL" id="GBG61967.1"/>
    </source>
</evidence>
<dbReference type="SUPFAM" id="SSF53098">
    <property type="entry name" value="Ribonuclease H-like"/>
    <property type="match status" value="1"/>
</dbReference>
<dbReference type="InterPro" id="IPR041588">
    <property type="entry name" value="Integrase_H2C2"/>
</dbReference>
<gene>
    <name evidence="2" type="ORF">CBR_g26130</name>
</gene>
<dbReference type="EMBL" id="BFEA01000024">
    <property type="protein sequence ID" value="GBG61967.1"/>
    <property type="molecule type" value="Genomic_DNA"/>
</dbReference>
<dbReference type="PANTHER" id="PTHR37984:SF5">
    <property type="entry name" value="PROTEIN NYNRIN-LIKE"/>
    <property type="match status" value="1"/>
</dbReference>
<dbReference type="STRING" id="69332.A0A388JW29"/>
<organism evidence="2 3">
    <name type="scientific">Chara braunii</name>
    <name type="common">Braun's stonewort</name>
    <dbReference type="NCBI Taxonomy" id="69332"/>
    <lineage>
        <taxon>Eukaryota</taxon>
        <taxon>Viridiplantae</taxon>
        <taxon>Streptophyta</taxon>
        <taxon>Charophyceae</taxon>
        <taxon>Charales</taxon>
        <taxon>Characeae</taxon>
        <taxon>Chara</taxon>
    </lineage>
</organism>
<dbReference type="PROSITE" id="PS50994">
    <property type="entry name" value="INTEGRASE"/>
    <property type="match status" value="1"/>
</dbReference>
<dbReference type="OMA" id="KCAGWIT"/>
<dbReference type="PANTHER" id="PTHR37984">
    <property type="entry name" value="PROTEIN CBG26694"/>
    <property type="match status" value="1"/>
</dbReference>
<dbReference type="InterPro" id="IPR001584">
    <property type="entry name" value="Integrase_cat-core"/>
</dbReference>
<dbReference type="GO" id="GO:0003676">
    <property type="term" value="F:nucleic acid binding"/>
    <property type="evidence" value="ECO:0007669"/>
    <property type="project" value="InterPro"/>
</dbReference>
<accession>A0A388JW29</accession>
<comment type="caution">
    <text evidence="2">The sequence shown here is derived from an EMBL/GenBank/DDBJ whole genome shotgun (WGS) entry which is preliminary data.</text>
</comment>
<dbReference type="InterPro" id="IPR050951">
    <property type="entry name" value="Retrovirus_Pol_polyprotein"/>
</dbReference>
<dbReference type="Gene3D" id="1.10.340.70">
    <property type="match status" value="1"/>
</dbReference>
<reference evidence="2 3" key="1">
    <citation type="journal article" date="2018" name="Cell">
        <title>The Chara Genome: Secondary Complexity and Implications for Plant Terrestrialization.</title>
        <authorList>
            <person name="Nishiyama T."/>
            <person name="Sakayama H."/>
            <person name="Vries J.D."/>
            <person name="Buschmann H."/>
            <person name="Saint-Marcoux D."/>
            <person name="Ullrich K.K."/>
            <person name="Haas F.B."/>
            <person name="Vanderstraeten L."/>
            <person name="Becker D."/>
            <person name="Lang D."/>
            <person name="Vosolsobe S."/>
            <person name="Rombauts S."/>
            <person name="Wilhelmsson P.K.I."/>
            <person name="Janitza P."/>
            <person name="Kern R."/>
            <person name="Heyl A."/>
            <person name="Rumpler F."/>
            <person name="Villalobos L.I.A.C."/>
            <person name="Clay J.M."/>
            <person name="Skokan R."/>
            <person name="Toyoda A."/>
            <person name="Suzuki Y."/>
            <person name="Kagoshima H."/>
            <person name="Schijlen E."/>
            <person name="Tajeshwar N."/>
            <person name="Catarino B."/>
            <person name="Hetherington A.J."/>
            <person name="Saltykova A."/>
            <person name="Bonnot C."/>
            <person name="Breuninger H."/>
            <person name="Symeonidi A."/>
            <person name="Radhakrishnan G.V."/>
            <person name="Van Nieuwerburgh F."/>
            <person name="Deforce D."/>
            <person name="Chang C."/>
            <person name="Karol K.G."/>
            <person name="Hedrich R."/>
            <person name="Ulvskov P."/>
            <person name="Glockner G."/>
            <person name="Delwiche C.F."/>
            <person name="Petrasek J."/>
            <person name="Van de Peer Y."/>
            <person name="Friml J."/>
            <person name="Beilby M."/>
            <person name="Dolan L."/>
            <person name="Kohara Y."/>
            <person name="Sugano S."/>
            <person name="Fujiyama A."/>
            <person name="Delaux P.-M."/>
            <person name="Quint M."/>
            <person name="TheiBen G."/>
            <person name="Hagemann M."/>
            <person name="Harholt J."/>
            <person name="Dunand C."/>
            <person name="Zachgo S."/>
            <person name="Langdale J."/>
            <person name="Maumus F."/>
            <person name="Straeten D.V.D."/>
            <person name="Gould S.B."/>
            <person name="Rensing S.A."/>
        </authorList>
    </citation>
    <scope>NUCLEOTIDE SEQUENCE [LARGE SCALE GENOMIC DNA]</scope>
    <source>
        <strain evidence="2 3">S276</strain>
    </source>
</reference>
<dbReference type="InterPro" id="IPR036397">
    <property type="entry name" value="RNaseH_sf"/>
</dbReference>
<dbReference type="AlphaFoldDB" id="A0A388JW29"/>